<sequence>MTGLQYFRDSTHRDKESRGALMVPIALSFIAMVQLQPKLLTAPDFIEHYGDDVRYELIDGELIDLEPTGFHEQVAGFIGRKLNVAIDQQNAPYLIPYRCLIKMLGTDTTFRPDVIVLDQSQLSQEPLWQQEPVICQGRSVKVVIEVVSSNWQNDYARKTEDYALLGIPEFWIVDYLGLGGRDYIGTPKQPTLTLCILEGDRYRKQRLQGNARLSSPTFPGLQLTVDQIFAAGQ</sequence>
<organism evidence="2 3">
    <name type="scientific">Halomicronema hongdechloris C2206</name>
    <dbReference type="NCBI Taxonomy" id="1641165"/>
    <lineage>
        <taxon>Bacteria</taxon>
        <taxon>Bacillati</taxon>
        <taxon>Cyanobacteriota</taxon>
        <taxon>Cyanophyceae</taxon>
        <taxon>Nodosilineales</taxon>
        <taxon>Nodosilineaceae</taxon>
        <taxon>Halomicronema</taxon>
    </lineage>
</organism>
<feature type="domain" description="Putative restriction endonuclease" evidence="1">
    <location>
        <begin position="44"/>
        <end position="225"/>
    </location>
</feature>
<dbReference type="SUPFAM" id="SSF52980">
    <property type="entry name" value="Restriction endonuclease-like"/>
    <property type="match status" value="1"/>
</dbReference>
<dbReference type="KEGG" id="hhg:XM38_026360"/>
<gene>
    <name evidence="2" type="ORF">XM38_026360</name>
</gene>
<evidence type="ECO:0000259" key="1">
    <source>
        <dbReference type="Pfam" id="PF05685"/>
    </source>
</evidence>
<dbReference type="InterPro" id="IPR012296">
    <property type="entry name" value="Nuclease_put_TT1808"/>
</dbReference>
<dbReference type="PANTHER" id="PTHR34107">
    <property type="entry name" value="SLL0198 PROTEIN-RELATED"/>
    <property type="match status" value="1"/>
</dbReference>
<dbReference type="Proteomes" id="UP000191901">
    <property type="component" value="Chromosome"/>
</dbReference>
<dbReference type="InterPro" id="IPR011335">
    <property type="entry name" value="Restrct_endonuc-II-like"/>
</dbReference>
<dbReference type="PANTHER" id="PTHR34107:SF2">
    <property type="entry name" value="SLL0888 PROTEIN"/>
    <property type="match status" value="1"/>
</dbReference>
<protein>
    <recommendedName>
        <fullName evidence="1">Putative restriction endonuclease domain-containing protein</fullName>
    </recommendedName>
</protein>
<dbReference type="Pfam" id="PF05685">
    <property type="entry name" value="Uma2"/>
    <property type="match status" value="1"/>
</dbReference>
<dbReference type="EMBL" id="CP021983">
    <property type="protein sequence ID" value="ASC71682.1"/>
    <property type="molecule type" value="Genomic_DNA"/>
</dbReference>
<dbReference type="STRING" id="1641165.XM38_18265"/>
<name>A0A1Z3HN13_9CYAN</name>
<accession>A0A1Z3HN13</accession>
<dbReference type="Gene3D" id="3.90.1570.10">
    <property type="entry name" value="tt1808, chain A"/>
    <property type="match status" value="1"/>
</dbReference>
<reference evidence="2 3" key="1">
    <citation type="journal article" date="2016" name="Biochim. Biophys. Acta">
        <title>Characterization of red-shifted phycobilisomes isolated from the chlorophyll f-containing cyanobacterium Halomicronema hongdechloris.</title>
        <authorList>
            <person name="Li Y."/>
            <person name="Lin Y."/>
            <person name="Garvey C.J."/>
            <person name="Birch D."/>
            <person name="Corkery R.W."/>
            <person name="Loughlin P.C."/>
            <person name="Scheer H."/>
            <person name="Willows R.D."/>
            <person name="Chen M."/>
        </authorList>
    </citation>
    <scope>NUCLEOTIDE SEQUENCE [LARGE SCALE GENOMIC DNA]</scope>
    <source>
        <strain evidence="2 3">C2206</strain>
    </source>
</reference>
<proteinExistence type="predicted"/>
<dbReference type="AlphaFoldDB" id="A0A1Z3HN13"/>
<dbReference type="CDD" id="cd06260">
    <property type="entry name" value="DUF820-like"/>
    <property type="match status" value="1"/>
</dbReference>
<evidence type="ECO:0000313" key="3">
    <source>
        <dbReference type="Proteomes" id="UP000191901"/>
    </source>
</evidence>
<evidence type="ECO:0000313" key="2">
    <source>
        <dbReference type="EMBL" id="ASC71682.1"/>
    </source>
</evidence>
<keyword evidence="3" id="KW-1185">Reference proteome</keyword>
<dbReference type="InterPro" id="IPR008538">
    <property type="entry name" value="Uma2"/>
</dbReference>